<dbReference type="InterPro" id="IPR051083">
    <property type="entry name" value="GrpII_Intron_Splice-Mob/Def"/>
</dbReference>
<sequence length="387" mass="45309">MPFMETQQRQDKLPPIKYTKRVGHLFEHVRDMHNLKEAIKDAARHKRKRKEVQKVLEDIDGHAKLLQEMLDEETFIPAPYTMRRINDGIQKKTRDIAIPRFWPDQCIHHAFVRVFKQIVLHSAYPFSCGCVPGKGTHGAKRAIEKWIRKDPKHTKYVLKLDVKKCYLTMSHEELRKKLRRRIKDKKFLRLADRIIASFQQPMATHERLLPEIDAAGIPVGLFTSPWFCNFFFQDIDHKVAEKTGTAHNVRYVDDMVLFDSSKRRLHKALEFIQTEVEITKQAVKANWQVFVLSKRPLDFLGFKFHTNKTTIRKSIMLRISRKARTIARAAYASIRNAHAMVSYVGYIVNSNSQNLFDKWVRPFVNIAQLKGVIADEDRKQHQACVTV</sequence>
<dbReference type="Proteomes" id="UP000260808">
    <property type="component" value="Unassembled WGS sequence"/>
</dbReference>
<dbReference type="Pfam" id="PF00078">
    <property type="entry name" value="RVT_1"/>
    <property type="match status" value="1"/>
</dbReference>
<dbReference type="PROSITE" id="PS50878">
    <property type="entry name" value="RT_POL"/>
    <property type="match status" value="1"/>
</dbReference>
<evidence type="ECO:0000313" key="3">
    <source>
        <dbReference type="Proteomes" id="UP000260808"/>
    </source>
</evidence>
<dbReference type="EMBL" id="QSSX01000004">
    <property type="protein sequence ID" value="RGM25121.1"/>
    <property type="molecule type" value="Genomic_DNA"/>
</dbReference>
<dbReference type="Gene3D" id="3.10.10.10">
    <property type="entry name" value="HIV Type 1 Reverse Transcriptase, subunit A, domain 1"/>
    <property type="match status" value="1"/>
</dbReference>
<dbReference type="InterPro" id="IPR000477">
    <property type="entry name" value="RT_dom"/>
</dbReference>
<evidence type="ECO:0000259" key="1">
    <source>
        <dbReference type="PROSITE" id="PS50878"/>
    </source>
</evidence>
<comment type="caution">
    <text evidence="2">The sequence shown here is derived from an EMBL/GenBank/DDBJ whole genome shotgun (WGS) entry which is preliminary data.</text>
</comment>
<feature type="domain" description="Reverse transcriptase" evidence="1">
    <location>
        <begin position="1"/>
        <end position="348"/>
    </location>
</feature>
<dbReference type="InterPro" id="IPR043502">
    <property type="entry name" value="DNA/RNA_pol_sf"/>
</dbReference>
<name>A0A3E4VCN9_MEDGN</name>
<dbReference type="AlphaFoldDB" id="A0A3E4VCN9"/>
<dbReference type="SUPFAM" id="SSF56672">
    <property type="entry name" value="DNA/RNA polymerases"/>
    <property type="match status" value="1"/>
</dbReference>
<protein>
    <recommendedName>
        <fullName evidence="1">Reverse transcriptase domain-containing protein</fullName>
    </recommendedName>
</protein>
<dbReference type="PANTHER" id="PTHR34047:SF8">
    <property type="entry name" value="PROTEIN YKFC"/>
    <property type="match status" value="1"/>
</dbReference>
<dbReference type="Gene3D" id="3.30.70.270">
    <property type="match status" value="1"/>
</dbReference>
<proteinExistence type="predicted"/>
<organism evidence="2 3">
    <name type="scientific">Mediterraneibacter gnavus</name>
    <name type="common">Ruminococcus gnavus</name>
    <dbReference type="NCBI Taxonomy" id="33038"/>
    <lineage>
        <taxon>Bacteria</taxon>
        <taxon>Bacillati</taxon>
        <taxon>Bacillota</taxon>
        <taxon>Clostridia</taxon>
        <taxon>Lachnospirales</taxon>
        <taxon>Lachnospiraceae</taxon>
        <taxon>Mediterraneibacter</taxon>
    </lineage>
</organism>
<evidence type="ECO:0000313" key="2">
    <source>
        <dbReference type="EMBL" id="RGM25121.1"/>
    </source>
</evidence>
<accession>A0A3E4VCN9</accession>
<dbReference type="PANTHER" id="PTHR34047">
    <property type="entry name" value="NUCLEAR INTRON MATURASE 1, MITOCHONDRIAL-RELATED"/>
    <property type="match status" value="1"/>
</dbReference>
<dbReference type="InterPro" id="IPR043128">
    <property type="entry name" value="Rev_trsase/Diguanyl_cyclase"/>
</dbReference>
<gene>
    <name evidence="2" type="ORF">DXC31_02605</name>
</gene>
<reference evidence="2 3" key="1">
    <citation type="submission" date="2018-08" db="EMBL/GenBank/DDBJ databases">
        <title>A genome reference for cultivated species of the human gut microbiota.</title>
        <authorList>
            <person name="Zou Y."/>
            <person name="Xue W."/>
            <person name="Luo G."/>
        </authorList>
    </citation>
    <scope>NUCLEOTIDE SEQUENCE [LARGE SCALE GENOMIC DNA]</scope>
    <source>
        <strain evidence="2 3">TF01-20-2</strain>
    </source>
</reference>